<dbReference type="AlphaFoldDB" id="D2PLA0"/>
<keyword evidence="1" id="KW-0472">Membrane</keyword>
<evidence type="ECO:0000256" key="1">
    <source>
        <dbReference type="SAM" id="Phobius"/>
    </source>
</evidence>
<organism evidence="2 3">
    <name type="scientific">Kribbella flavida (strain DSM 17836 / JCM 10339 / NBRC 14399)</name>
    <dbReference type="NCBI Taxonomy" id="479435"/>
    <lineage>
        <taxon>Bacteria</taxon>
        <taxon>Bacillati</taxon>
        <taxon>Actinomycetota</taxon>
        <taxon>Actinomycetes</taxon>
        <taxon>Propionibacteriales</taxon>
        <taxon>Kribbellaceae</taxon>
        <taxon>Kribbella</taxon>
    </lineage>
</organism>
<dbReference type="HOGENOM" id="CLU_1584343_0_0_11"/>
<dbReference type="KEGG" id="kfl:Kfla_5342"/>
<protein>
    <submittedName>
        <fullName evidence="2">Uncharacterized protein</fullName>
    </submittedName>
</protein>
<dbReference type="EMBL" id="CP001736">
    <property type="protein sequence ID" value="ADB34355.1"/>
    <property type="molecule type" value="Genomic_DNA"/>
</dbReference>
<accession>D2PLA0</accession>
<keyword evidence="1" id="KW-1133">Transmembrane helix</keyword>
<reference evidence="2 3" key="2">
    <citation type="journal article" date="2010" name="Stand. Genomic Sci.">
        <title>Complete genome sequence of Kribbella flavida type strain (IFO 14399).</title>
        <authorList>
            <person name="Pukall R."/>
            <person name="Lapidus A."/>
            <person name="Glavina Del Rio T."/>
            <person name="Copeland A."/>
            <person name="Tice H."/>
            <person name="Cheng J.-F."/>
            <person name="Lucas S."/>
            <person name="Chen F."/>
            <person name="Nolan M."/>
            <person name="LaButti K."/>
            <person name="Pati A."/>
            <person name="Ivanova N."/>
            <person name="Mavrommatis K."/>
            <person name="Mikhailova N."/>
            <person name="Pitluck S."/>
            <person name="Bruce D."/>
            <person name="Goodwin L."/>
            <person name="Land M."/>
            <person name="Hauser L."/>
            <person name="Chang Y.-J."/>
            <person name="Jeffries C.D."/>
            <person name="Chen A."/>
            <person name="Palaniappan K."/>
            <person name="Chain P."/>
            <person name="Rohde M."/>
            <person name="Goeker M."/>
            <person name="Bristow J."/>
            <person name="Eisen J.A."/>
            <person name="Markowitz V."/>
            <person name="Hugenholtz P."/>
            <person name="Kyrpides N.C."/>
            <person name="Klenk H.-P."/>
            <person name="Brettin T."/>
        </authorList>
    </citation>
    <scope>NUCLEOTIDE SEQUENCE [LARGE SCALE GENOMIC DNA]</scope>
    <source>
        <strain evidence="3">DSM 17836 / JCM 10339 / NBRC 14399</strain>
    </source>
</reference>
<reference evidence="3" key="1">
    <citation type="submission" date="2009-09" db="EMBL/GenBank/DDBJ databases">
        <title>The complete genome of Kribbella flavida DSM 17836.</title>
        <authorList>
            <consortium name="US DOE Joint Genome Institute (JGI-PGF)"/>
            <person name="Lucas S."/>
            <person name="Copeland A."/>
            <person name="Lapidus A."/>
            <person name="Glavina del Rio T."/>
            <person name="Dalin E."/>
            <person name="Tice H."/>
            <person name="Bruce D."/>
            <person name="Goodwin L."/>
            <person name="Pitluck S."/>
            <person name="Kyrpides N."/>
            <person name="Mavromatis K."/>
            <person name="Ivanova N."/>
            <person name="Saunders E."/>
            <person name="Brettin T."/>
            <person name="Detter J.C."/>
            <person name="Han C."/>
            <person name="Larimer F."/>
            <person name="Land M."/>
            <person name="Hauser L."/>
            <person name="Markowitz V."/>
            <person name="Cheng J.-F."/>
            <person name="Hugenholtz P."/>
            <person name="Woyke T."/>
            <person name="Wu D."/>
            <person name="Pukall R."/>
            <person name="Klenk H.-P."/>
            <person name="Eisen J.A."/>
        </authorList>
    </citation>
    <scope>NUCLEOTIDE SEQUENCE [LARGE SCALE GENOMIC DNA]</scope>
    <source>
        <strain evidence="3">DSM 17836 / JCM 10339 / NBRC 14399</strain>
    </source>
</reference>
<evidence type="ECO:0000313" key="3">
    <source>
        <dbReference type="Proteomes" id="UP000007967"/>
    </source>
</evidence>
<evidence type="ECO:0000313" key="2">
    <source>
        <dbReference type="EMBL" id="ADB34355.1"/>
    </source>
</evidence>
<gene>
    <name evidence="2" type="ordered locus">Kfla_5342</name>
</gene>
<dbReference type="OrthoDB" id="3827583at2"/>
<dbReference type="Proteomes" id="UP000007967">
    <property type="component" value="Chromosome"/>
</dbReference>
<feature type="transmembrane region" description="Helical" evidence="1">
    <location>
        <begin position="22"/>
        <end position="40"/>
    </location>
</feature>
<keyword evidence="3" id="KW-1185">Reference proteome</keyword>
<proteinExistence type="predicted"/>
<keyword evidence="1" id="KW-0812">Transmembrane</keyword>
<feature type="transmembrane region" description="Helical" evidence="1">
    <location>
        <begin position="52"/>
        <end position="83"/>
    </location>
</feature>
<name>D2PLA0_KRIFD</name>
<sequence>MDLEFSADGWTARQIQGSRPDLAQWCAIWMGVALGLAFLAKQAELDALVKVLLIAAGVLLAIALLLVALEFVGTLIGVAWMTGSALTRGGRRKLRAEAKGIIDDLNEMSKAPETIQAVRVRSAHVRREPRGTAVELLLDDGSTRRYLRYRPGLVDAFRQLLGDRLSKV</sequence>